<dbReference type="AlphaFoldDB" id="A0A814I312"/>
<name>A0A814I312_9BILA</name>
<sequence>MTDDRLFYSLTESSLLDTYLLYAIIGLLIFIAFIGLIVLLTTSCCCFYSISSCFCSYPCRRHSSYKLNEIFQKQKNTKRNTFIKHHSSDITDFSHLYESHPHLINSKTMLTTRINNKNFDASCVTMDTVINPISPCSSFRSLNQSVSPVQIPLNNPSQTNIDKINLSTKGVDSRPFTYIKNPNDCTQILRRLPLDDRSISPSVISIDMTRISSLESDTNNQTNSPCTNIYETVIPIINNNSSFDQSTPIYETEWKHSLKQIMMSKIPSIEKNVISIIELPSLQSNLISSNHYFQQQYLYEKFLANRTKRSDSIRRANILKRLNDDAAFLY</sequence>
<proteinExistence type="predicted"/>
<evidence type="ECO:0000313" key="3">
    <source>
        <dbReference type="EMBL" id="CAF1584495.1"/>
    </source>
</evidence>
<dbReference type="Proteomes" id="UP000663854">
    <property type="component" value="Unassembled WGS sequence"/>
</dbReference>
<keyword evidence="1" id="KW-0472">Membrane</keyword>
<gene>
    <name evidence="3" type="ORF">JXQ802_LOCUS46582</name>
    <name evidence="2" type="ORF">PYM288_LOCUS15509</name>
</gene>
<keyword evidence="1" id="KW-1133">Transmembrane helix</keyword>
<accession>A0A814I312</accession>
<protein>
    <submittedName>
        <fullName evidence="2">Uncharacterized protein</fullName>
    </submittedName>
</protein>
<evidence type="ECO:0000256" key="1">
    <source>
        <dbReference type="SAM" id="Phobius"/>
    </source>
</evidence>
<organism evidence="2 4">
    <name type="scientific">Rotaria sordida</name>
    <dbReference type="NCBI Taxonomy" id="392033"/>
    <lineage>
        <taxon>Eukaryota</taxon>
        <taxon>Metazoa</taxon>
        <taxon>Spiralia</taxon>
        <taxon>Gnathifera</taxon>
        <taxon>Rotifera</taxon>
        <taxon>Eurotatoria</taxon>
        <taxon>Bdelloidea</taxon>
        <taxon>Philodinida</taxon>
        <taxon>Philodinidae</taxon>
        <taxon>Rotaria</taxon>
    </lineage>
</organism>
<dbReference type="Proteomes" id="UP000663870">
    <property type="component" value="Unassembled WGS sequence"/>
</dbReference>
<comment type="caution">
    <text evidence="2">The sequence shown here is derived from an EMBL/GenBank/DDBJ whole genome shotgun (WGS) entry which is preliminary data.</text>
</comment>
<reference evidence="2" key="1">
    <citation type="submission" date="2021-02" db="EMBL/GenBank/DDBJ databases">
        <authorList>
            <person name="Nowell W R."/>
        </authorList>
    </citation>
    <scope>NUCLEOTIDE SEQUENCE</scope>
</reference>
<evidence type="ECO:0000313" key="4">
    <source>
        <dbReference type="Proteomes" id="UP000663854"/>
    </source>
</evidence>
<dbReference type="EMBL" id="CAJNOL010004263">
    <property type="protein sequence ID" value="CAF1584495.1"/>
    <property type="molecule type" value="Genomic_DNA"/>
</dbReference>
<evidence type="ECO:0000313" key="2">
    <source>
        <dbReference type="EMBL" id="CAF1018919.1"/>
    </source>
</evidence>
<dbReference type="EMBL" id="CAJNOH010000374">
    <property type="protein sequence ID" value="CAF1018919.1"/>
    <property type="molecule type" value="Genomic_DNA"/>
</dbReference>
<keyword evidence="1" id="KW-0812">Transmembrane</keyword>
<feature type="transmembrane region" description="Helical" evidence="1">
    <location>
        <begin position="20"/>
        <end position="50"/>
    </location>
</feature>
<evidence type="ECO:0000313" key="5">
    <source>
        <dbReference type="Proteomes" id="UP000663870"/>
    </source>
</evidence>
<keyword evidence="5" id="KW-1185">Reference proteome</keyword>